<comment type="caution">
    <text evidence="1">The sequence shown here is derived from an EMBL/GenBank/DDBJ whole genome shotgun (WGS) entry which is preliminary data.</text>
</comment>
<dbReference type="Proteomes" id="UP001358586">
    <property type="component" value="Chromosome 8"/>
</dbReference>
<organism evidence="1 2">
    <name type="scientific">Gossypium arboreum</name>
    <name type="common">Tree cotton</name>
    <name type="synonym">Gossypium nanking</name>
    <dbReference type="NCBI Taxonomy" id="29729"/>
    <lineage>
        <taxon>Eukaryota</taxon>
        <taxon>Viridiplantae</taxon>
        <taxon>Streptophyta</taxon>
        <taxon>Embryophyta</taxon>
        <taxon>Tracheophyta</taxon>
        <taxon>Spermatophyta</taxon>
        <taxon>Magnoliopsida</taxon>
        <taxon>eudicotyledons</taxon>
        <taxon>Gunneridae</taxon>
        <taxon>Pentapetalae</taxon>
        <taxon>rosids</taxon>
        <taxon>malvids</taxon>
        <taxon>Malvales</taxon>
        <taxon>Malvaceae</taxon>
        <taxon>Malvoideae</taxon>
        <taxon>Gossypium</taxon>
    </lineage>
</organism>
<evidence type="ECO:0000313" key="2">
    <source>
        <dbReference type="Proteomes" id="UP001358586"/>
    </source>
</evidence>
<proteinExistence type="predicted"/>
<evidence type="ECO:0000313" key="1">
    <source>
        <dbReference type="EMBL" id="KAK5811263.1"/>
    </source>
</evidence>
<reference evidence="1 2" key="1">
    <citation type="submission" date="2023-03" db="EMBL/GenBank/DDBJ databases">
        <title>WGS of Gossypium arboreum.</title>
        <authorList>
            <person name="Yu D."/>
        </authorList>
    </citation>
    <scope>NUCLEOTIDE SEQUENCE [LARGE SCALE GENOMIC DNA]</scope>
    <source>
        <tissue evidence="1">Leaf</tissue>
    </source>
</reference>
<gene>
    <name evidence="1" type="ORF">PVK06_026590</name>
</gene>
<accession>A0ABR0NYE3</accession>
<keyword evidence="2" id="KW-1185">Reference proteome</keyword>
<protein>
    <submittedName>
        <fullName evidence="1">Uncharacterized protein</fullName>
    </submittedName>
</protein>
<sequence>MHDPPCTLSSQFKNKISLAKLMLHRLYAMGNIQQRETPLTYLQQLRSPDPVQVILSYSFLLKSFLEPGDSTRNLYFS</sequence>
<dbReference type="EMBL" id="JARKNE010000008">
    <property type="protein sequence ID" value="KAK5811263.1"/>
    <property type="molecule type" value="Genomic_DNA"/>
</dbReference>
<name>A0ABR0NYE3_GOSAR</name>